<accession>A0A4W2D4A6</accession>
<evidence type="ECO:0000313" key="1">
    <source>
        <dbReference type="Ensembl" id="ENSBIXP00000019058.1"/>
    </source>
</evidence>
<sequence>MIPSGYLCLNRATTSGSSRWIPSSWFPRVILKQGERQGKPKILEFKGLILLNDVFFSLTHLQTSGSEVTLCCCCY</sequence>
<reference evidence="1" key="3">
    <citation type="submission" date="2025-09" db="UniProtKB">
        <authorList>
            <consortium name="Ensembl"/>
        </authorList>
    </citation>
    <scope>IDENTIFICATION</scope>
</reference>
<dbReference type="AlphaFoldDB" id="A0A4W2D4A6"/>
<keyword evidence="2" id="KW-1185">Reference proteome</keyword>
<dbReference type="Ensembl" id="ENSBIXT00000032478.1">
    <property type="protein sequence ID" value="ENSBIXP00000019058.1"/>
    <property type="gene ID" value="ENSBIXG00000022760.1"/>
</dbReference>
<reference evidence="1" key="2">
    <citation type="submission" date="2025-08" db="UniProtKB">
        <authorList>
            <consortium name="Ensembl"/>
        </authorList>
    </citation>
    <scope>IDENTIFICATION</scope>
</reference>
<dbReference type="Proteomes" id="UP000314981">
    <property type="component" value="Chromosome 10"/>
</dbReference>
<proteinExistence type="predicted"/>
<reference evidence="1 2" key="1">
    <citation type="submission" date="2018-11" db="EMBL/GenBank/DDBJ databases">
        <title>Haplotype-resolved cattle genomes.</title>
        <authorList>
            <person name="Low W.Y."/>
            <person name="Tearle R."/>
            <person name="Bickhart D.M."/>
            <person name="Rosen B.D."/>
            <person name="Koren S."/>
            <person name="Rhie A."/>
            <person name="Hiendleder S."/>
            <person name="Phillippy A.M."/>
            <person name="Smith T.P.L."/>
            <person name="Williams J.L."/>
        </authorList>
    </citation>
    <scope>NUCLEOTIDE SEQUENCE [LARGE SCALE GENOMIC DNA]</scope>
</reference>
<organism evidence="1 2">
    <name type="scientific">Bos indicus x Bos taurus</name>
    <name type="common">Hybrid cattle</name>
    <dbReference type="NCBI Taxonomy" id="30522"/>
    <lineage>
        <taxon>Eukaryota</taxon>
        <taxon>Metazoa</taxon>
        <taxon>Chordata</taxon>
        <taxon>Craniata</taxon>
        <taxon>Vertebrata</taxon>
        <taxon>Euteleostomi</taxon>
        <taxon>Mammalia</taxon>
        <taxon>Eutheria</taxon>
        <taxon>Laurasiatheria</taxon>
        <taxon>Artiodactyla</taxon>
        <taxon>Ruminantia</taxon>
        <taxon>Pecora</taxon>
        <taxon>Bovidae</taxon>
        <taxon>Bovinae</taxon>
        <taxon>Bos</taxon>
    </lineage>
</organism>
<evidence type="ECO:0000313" key="2">
    <source>
        <dbReference type="Proteomes" id="UP000314981"/>
    </source>
</evidence>
<name>A0A4W2D4A6_BOBOX</name>
<dbReference type="OMA" id="NIHANYF"/>
<protein>
    <submittedName>
        <fullName evidence="1">Uncharacterized protein</fullName>
    </submittedName>
</protein>